<dbReference type="InterPro" id="IPR036875">
    <property type="entry name" value="Znf_CCHC_sf"/>
</dbReference>
<feature type="region of interest" description="Disordered" evidence="1">
    <location>
        <begin position="97"/>
        <end position="168"/>
    </location>
</feature>
<sequence length="249" mass="27791">MQWWRSSYSEILMIATTEGYLRTQEPDRLKQNEELAHTTSTEQVKENNDDAPTTSSRSRNEEELIQPSLELRNSPSPTPGPSNVRVTVAAPVLFARTPMQQDSNMPIQPKPPTKSPCGGEQDRQPPAKAGRDWTSASPSLQHRAATPSSDTSTPPGSPLPRPPPESSFVCAFCARPEHYTSDCPRHKRLSERVQLTIEASACRQAQMQASTSQSSFRQEQPLVSREASYNEEQRRRRAEEADDSDSGSW</sequence>
<name>A0A3P8GS80_HELPZ</name>
<feature type="compositionally biased region" description="Basic and acidic residues" evidence="1">
    <location>
        <begin position="120"/>
        <end position="131"/>
    </location>
</feature>
<gene>
    <name evidence="2" type="ORF">HPBE_LOCUS22609</name>
</gene>
<feature type="compositionally biased region" description="Low complexity" evidence="1">
    <location>
        <begin position="204"/>
        <end position="215"/>
    </location>
</feature>
<dbReference type="EMBL" id="UZAH01034172">
    <property type="protein sequence ID" value="VDP33666.1"/>
    <property type="molecule type" value="Genomic_DNA"/>
</dbReference>
<feature type="compositionally biased region" description="Basic and acidic residues" evidence="1">
    <location>
        <begin position="24"/>
        <end position="36"/>
    </location>
</feature>
<reference evidence="2 3" key="1">
    <citation type="submission" date="2018-11" db="EMBL/GenBank/DDBJ databases">
        <authorList>
            <consortium name="Pathogen Informatics"/>
        </authorList>
    </citation>
    <scope>NUCLEOTIDE SEQUENCE [LARGE SCALE GENOMIC DNA]</scope>
</reference>
<accession>A0A3P8GS80</accession>
<feature type="region of interest" description="Disordered" evidence="1">
    <location>
        <begin position="202"/>
        <end position="249"/>
    </location>
</feature>
<organism evidence="2">
    <name type="scientific">Heligmosomoides polygyrus</name>
    <name type="common">Parasitic roundworm</name>
    <dbReference type="NCBI Taxonomy" id="6339"/>
    <lineage>
        <taxon>Eukaryota</taxon>
        <taxon>Metazoa</taxon>
        <taxon>Ecdysozoa</taxon>
        <taxon>Nematoda</taxon>
        <taxon>Chromadorea</taxon>
        <taxon>Rhabditida</taxon>
        <taxon>Rhabditina</taxon>
        <taxon>Rhabditomorpha</taxon>
        <taxon>Strongyloidea</taxon>
        <taxon>Heligmosomidae</taxon>
        <taxon>Heligmosomoides</taxon>
    </lineage>
</organism>
<dbReference type="AlphaFoldDB" id="A0A3P8GS80"/>
<evidence type="ECO:0000313" key="3">
    <source>
        <dbReference type="Proteomes" id="UP000050761"/>
    </source>
</evidence>
<evidence type="ECO:0000313" key="4">
    <source>
        <dbReference type="WBParaSite" id="HPBE_0002261001-mRNA-1"/>
    </source>
</evidence>
<dbReference type="WBParaSite" id="HPBE_0002261001-mRNA-1">
    <property type="protein sequence ID" value="HPBE_0002261001-mRNA-1"/>
    <property type="gene ID" value="HPBE_0002261001"/>
</dbReference>
<protein>
    <submittedName>
        <fullName evidence="4">CCHC-type domain-containing protein</fullName>
    </submittedName>
</protein>
<evidence type="ECO:0000256" key="1">
    <source>
        <dbReference type="SAM" id="MobiDB-lite"/>
    </source>
</evidence>
<reference evidence="4" key="2">
    <citation type="submission" date="2019-09" db="UniProtKB">
        <authorList>
            <consortium name="WormBaseParasite"/>
        </authorList>
    </citation>
    <scope>IDENTIFICATION</scope>
</reference>
<evidence type="ECO:0000313" key="2">
    <source>
        <dbReference type="EMBL" id="VDP33666.1"/>
    </source>
</evidence>
<keyword evidence="3" id="KW-1185">Reference proteome</keyword>
<feature type="compositionally biased region" description="Acidic residues" evidence="1">
    <location>
        <begin position="240"/>
        <end position="249"/>
    </location>
</feature>
<dbReference type="SUPFAM" id="SSF57756">
    <property type="entry name" value="Retrovirus zinc finger-like domains"/>
    <property type="match status" value="1"/>
</dbReference>
<dbReference type="Proteomes" id="UP000050761">
    <property type="component" value="Unassembled WGS sequence"/>
</dbReference>
<dbReference type="GO" id="GO:0003676">
    <property type="term" value="F:nucleic acid binding"/>
    <property type="evidence" value="ECO:0007669"/>
    <property type="project" value="InterPro"/>
</dbReference>
<dbReference type="GO" id="GO:0008270">
    <property type="term" value="F:zinc ion binding"/>
    <property type="evidence" value="ECO:0007669"/>
    <property type="project" value="InterPro"/>
</dbReference>
<feature type="compositionally biased region" description="Pro residues" evidence="1">
    <location>
        <begin position="155"/>
        <end position="165"/>
    </location>
</feature>
<feature type="region of interest" description="Disordered" evidence="1">
    <location>
        <begin position="24"/>
        <end position="84"/>
    </location>
</feature>
<proteinExistence type="predicted"/>